<keyword evidence="5" id="KW-0804">Transcription</keyword>
<keyword evidence="4" id="KW-0805">Transcription regulation</keyword>
<evidence type="ECO:0000313" key="10">
    <source>
        <dbReference type="WBParaSite" id="DME_0000419501-mRNA-1"/>
    </source>
</evidence>
<evidence type="ECO:0000313" key="9">
    <source>
        <dbReference type="Proteomes" id="UP000274756"/>
    </source>
</evidence>
<dbReference type="WBParaSite" id="DME_0000419501-mRNA-1">
    <property type="protein sequence ID" value="DME_0000419501-mRNA-1"/>
    <property type="gene ID" value="DME_0000419501"/>
</dbReference>
<dbReference type="InterPro" id="IPR006942">
    <property type="entry name" value="TH1"/>
</dbReference>
<dbReference type="Pfam" id="PF04858">
    <property type="entry name" value="TH1"/>
    <property type="match status" value="1"/>
</dbReference>
<dbReference type="PANTHER" id="PTHR12144:SF0">
    <property type="entry name" value="NEGATIVE ELONGATION FACTOR C_D"/>
    <property type="match status" value="1"/>
</dbReference>
<dbReference type="GO" id="GO:0003723">
    <property type="term" value="F:RNA binding"/>
    <property type="evidence" value="ECO:0007669"/>
    <property type="project" value="TreeGrafter"/>
</dbReference>
<evidence type="ECO:0000256" key="4">
    <source>
        <dbReference type="ARBA" id="ARBA00023015"/>
    </source>
</evidence>
<evidence type="ECO:0000256" key="6">
    <source>
        <dbReference type="ARBA" id="ARBA00023242"/>
    </source>
</evidence>
<organism evidence="8 10">
    <name type="scientific">Dracunculus medinensis</name>
    <name type="common">Guinea worm</name>
    <dbReference type="NCBI Taxonomy" id="318479"/>
    <lineage>
        <taxon>Eukaryota</taxon>
        <taxon>Metazoa</taxon>
        <taxon>Ecdysozoa</taxon>
        <taxon>Nematoda</taxon>
        <taxon>Chromadorea</taxon>
        <taxon>Rhabditida</taxon>
        <taxon>Spirurina</taxon>
        <taxon>Dracunculoidea</taxon>
        <taxon>Dracunculidae</taxon>
        <taxon>Dracunculus</taxon>
    </lineage>
</organism>
<keyword evidence="3" id="KW-0678">Repressor</keyword>
<dbReference type="OrthoDB" id="511287at2759"/>
<keyword evidence="6" id="KW-0539">Nucleus</keyword>
<reference evidence="10" key="1">
    <citation type="submission" date="2017-02" db="UniProtKB">
        <authorList>
            <consortium name="WormBaseParasite"/>
        </authorList>
    </citation>
    <scope>IDENTIFICATION</scope>
</reference>
<protein>
    <submittedName>
        <fullName evidence="10">Negative elongation factor D</fullName>
    </submittedName>
</protein>
<accession>A0A0N4UAL1</accession>
<evidence type="ECO:0000256" key="1">
    <source>
        <dbReference type="ARBA" id="ARBA00004123"/>
    </source>
</evidence>
<evidence type="ECO:0000256" key="5">
    <source>
        <dbReference type="ARBA" id="ARBA00023163"/>
    </source>
</evidence>
<dbReference type="AlphaFoldDB" id="A0A0N4UAL1"/>
<name>A0A0N4UAL1_DRAME</name>
<dbReference type="PANTHER" id="PTHR12144">
    <property type="entry name" value="NEGATIVE ELONGATION FACTOR D"/>
    <property type="match status" value="1"/>
</dbReference>
<evidence type="ECO:0000256" key="3">
    <source>
        <dbReference type="ARBA" id="ARBA00022491"/>
    </source>
</evidence>
<dbReference type="GO" id="GO:0034244">
    <property type="term" value="P:negative regulation of transcription elongation by RNA polymerase II"/>
    <property type="evidence" value="ECO:0007669"/>
    <property type="project" value="TreeGrafter"/>
</dbReference>
<gene>
    <name evidence="7" type="ORF">DME_LOCUS8078</name>
</gene>
<sequence>MEELKSTMEETDGKDIFIAAEKVAERRVILENCYQLLKVPDFVMEPQAVHVIHTILLNDEEQTEIIDSLCNNYGSLGQLSNILGDWLTDLEDNKDIADECFETTLASLIIKHFQPEIADKIMVEEDIDQWLSDLITYKAWRRLIYAIAELYPNSLMINFAVKVISDAGFQHEISNITTAAQQLEIFSRVLLSAVNTVLAEHKRGPMTESYEKAFADLVKIVCHSEHTYLYTQTLLHVLSNEEVGTAAAACAHMSQKLRMVANEREQGTSALYVGLLQTHDEQISPAMIQAVRTMLSKNCLNPADISQLYQQYASHNPPPIELIRDPILLNMLIDSLFAFDGVKVHTDHRPKYVYLLAYACCVGEYKKNNVRMASYLRLLQNHQELDMTRDCIERIVTLLESREDLNKKLSQIIAGIRIPVVAAGLLHYLKGCMLNDDVICDPEIVHFVLLDQIASSHRNLQLSVFQLVCDLYDRQSSLNEAAELIMERQRTLIDRFVHLLSVGQPLAVIEKVNKMFKEGQIDISLIRYFAMEVLDIVEPPYSKEFIDVFLPIVSNEEIFHRKVQDKSDRLIRAKEFKEHCMAAVFDRS</sequence>
<dbReference type="Proteomes" id="UP000038040">
    <property type="component" value="Unplaced"/>
</dbReference>
<comment type="subcellular location">
    <subcellularLocation>
        <location evidence="1">Nucleus</location>
    </subcellularLocation>
</comment>
<reference evidence="7 9" key="2">
    <citation type="submission" date="2018-11" db="EMBL/GenBank/DDBJ databases">
        <authorList>
            <consortium name="Pathogen Informatics"/>
        </authorList>
    </citation>
    <scope>NUCLEOTIDE SEQUENCE [LARGE SCALE GENOMIC DNA]</scope>
</reference>
<evidence type="ECO:0000313" key="8">
    <source>
        <dbReference type="Proteomes" id="UP000038040"/>
    </source>
</evidence>
<dbReference type="EMBL" id="UYYG01001165">
    <property type="protein sequence ID" value="VDN58105.1"/>
    <property type="molecule type" value="Genomic_DNA"/>
</dbReference>
<dbReference type="STRING" id="318479.A0A0N4UAL1"/>
<dbReference type="GO" id="GO:0032021">
    <property type="term" value="C:NELF complex"/>
    <property type="evidence" value="ECO:0007669"/>
    <property type="project" value="TreeGrafter"/>
</dbReference>
<comment type="similarity">
    <text evidence="2">Belongs to the NELF-D family.</text>
</comment>
<keyword evidence="9" id="KW-1185">Reference proteome</keyword>
<proteinExistence type="inferred from homology"/>
<evidence type="ECO:0000313" key="7">
    <source>
        <dbReference type="EMBL" id="VDN58105.1"/>
    </source>
</evidence>
<evidence type="ECO:0000256" key="2">
    <source>
        <dbReference type="ARBA" id="ARBA00005726"/>
    </source>
</evidence>
<dbReference type="Proteomes" id="UP000274756">
    <property type="component" value="Unassembled WGS sequence"/>
</dbReference>